<reference evidence="1 2" key="1">
    <citation type="journal article" date="2024" name="G3 (Bethesda)">
        <title>Genome assembly of Hibiscus sabdariffa L. provides insights into metabolisms of medicinal natural products.</title>
        <authorList>
            <person name="Kim T."/>
        </authorList>
    </citation>
    <scope>NUCLEOTIDE SEQUENCE [LARGE SCALE GENOMIC DNA]</scope>
    <source>
        <strain evidence="1">TK-2024</strain>
        <tissue evidence="1">Old leaves</tissue>
    </source>
</reference>
<proteinExistence type="predicted"/>
<name>A0ABR2ATH9_9ROSI</name>
<protein>
    <submittedName>
        <fullName evidence="1">Uncharacterized protein</fullName>
    </submittedName>
</protein>
<accession>A0ABR2ATH9</accession>
<evidence type="ECO:0000313" key="1">
    <source>
        <dbReference type="EMBL" id="KAK8497379.1"/>
    </source>
</evidence>
<sequence length="72" mass="8202">MALVGGTVIIYKLTLPSNNQADHPNLTNFTHFTMSLPEVFDEIIDDPLVVLVRINDFTVQRIFRIVKASWKS</sequence>
<gene>
    <name evidence="1" type="ORF">V6N12_018874</name>
</gene>
<evidence type="ECO:0000313" key="2">
    <source>
        <dbReference type="Proteomes" id="UP001472677"/>
    </source>
</evidence>
<keyword evidence="2" id="KW-1185">Reference proteome</keyword>
<comment type="caution">
    <text evidence="1">The sequence shown here is derived from an EMBL/GenBank/DDBJ whole genome shotgun (WGS) entry which is preliminary data.</text>
</comment>
<organism evidence="1 2">
    <name type="scientific">Hibiscus sabdariffa</name>
    <name type="common">roselle</name>
    <dbReference type="NCBI Taxonomy" id="183260"/>
    <lineage>
        <taxon>Eukaryota</taxon>
        <taxon>Viridiplantae</taxon>
        <taxon>Streptophyta</taxon>
        <taxon>Embryophyta</taxon>
        <taxon>Tracheophyta</taxon>
        <taxon>Spermatophyta</taxon>
        <taxon>Magnoliopsida</taxon>
        <taxon>eudicotyledons</taxon>
        <taxon>Gunneridae</taxon>
        <taxon>Pentapetalae</taxon>
        <taxon>rosids</taxon>
        <taxon>malvids</taxon>
        <taxon>Malvales</taxon>
        <taxon>Malvaceae</taxon>
        <taxon>Malvoideae</taxon>
        <taxon>Hibiscus</taxon>
    </lineage>
</organism>
<dbReference type="Proteomes" id="UP001472677">
    <property type="component" value="Unassembled WGS sequence"/>
</dbReference>
<dbReference type="EMBL" id="JBBPBM010000311">
    <property type="protein sequence ID" value="KAK8497379.1"/>
    <property type="molecule type" value="Genomic_DNA"/>
</dbReference>